<dbReference type="Proteomes" id="UP000461768">
    <property type="component" value="Unassembled WGS sequence"/>
</dbReference>
<dbReference type="AlphaFoldDB" id="A0A7V7QNG5"/>
<organism evidence="1 2">
    <name type="scientific">Candidatus Galacturonatibacter soehngenii</name>
    <dbReference type="NCBI Taxonomy" id="2307010"/>
    <lineage>
        <taxon>Bacteria</taxon>
        <taxon>Bacillati</taxon>
        <taxon>Bacillota</taxon>
        <taxon>Clostridia</taxon>
        <taxon>Lachnospirales</taxon>
        <taxon>Lachnospiraceae</taxon>
        <taxon>Candidatus Galacturonatibacter</taxon>
    </lineage>
</organism>
<name>A0A7V7QNG5_9FIRM</name>
<reference evidence="1 2" key="1">
    <citation type="submission" date="2019-09" db="EMBL/GenBank/DDBJ databases">
        <authorList>
            <person name="Valk L.C."/>
        </authorList>
    </citation>
    <scope>NUCLEOTIDE SEQUENCE [LARGE SCALE GENOMIC DNA]</scope>
    <source>
        <strain evidence="1">GalUA</strain>
    </source>
</reference>
<dbReference type="EMBL" id="WAGX01000003">
    <property type="protein sequence ID" value="KAB1440572.1"/>
    <property type="molecule type" value="Genomic_DNA"/>
</dbReference>
<gene>
    <name evidence="1" type="ORF">F7O84_01715</name>
</gene>
<proteinExistence type="predicted"/>
<reference evidence="1 2" key="2">
    <citation type="submission" date="2020-02" db="EMBL/GenBank/DDBJ databases">
        <title>Candidatus Galacturonibacter soehngenii shows hetero-acetogenic catabolism of galacturonic acid but lacks a canonical carbon monoxide dehydrogenase/acetyl-CoA synthase complex.</title>
        <authorList>
            <person name="Diender M."/>
            <person name="Stouten G.R."/>
            <person name="Petersen J.F."/>
            <person name="Nielsen P.H."/>
            <person name="Dueholm M.S."/>
            <person name="Pronk J.T."/>
            <person name="Van Loosdrecht M.C.M."/>
        </authorList>
    </citation>
    <scope>NUCLEOTIDE SEQUENCE [LARGE SCALE GENOMIC DNA]</scope>
    <source>
        <strain evidence="1">GalUA</strain>
    </source>
</reference>
<keyword evidence="2" id="KW-1185">Reference proteome</keyword>
<evidence type="ECO:0000313" key="2">
    <source>
        <dbReference type="Proteomes" id="UP000461768"/>
    </source>
</evidence>
<protein>
    <submittedName>
        <fullName evidence="1">Uncharacterized protein</fullName>
    </submittedName>
</protein>
<dbReference type="RefSeq" id="WP_151141147.1">
    <property type="nucleotide sequence ID" value="NZ_WAGX01000003.1"/>
</dbReference>
<comment type="caution">
    <text evidence="1">The sequence shown here is derived from an EMBL/GenBank/DDBJ whole genome shotgun (WGS) entry which is preliminary data.</text>
</comment>
<sequence length="61" mass="6918">MKVKKDIYNSIDNLSEKYVNAASTTDSTGLIPSNPASEEELESYKEIYNFQVPLEDESENK</sequence>
<evidence type="ECO:0000313" key="1">
    <source>
        <dbReference type="EMBL" id="KAB1440572.1"/>
    </source>
</evidence>
<dbReference type="OrthoDB" id="1976175at2"/>
<accession>A0A7V7QNG5</accession>